<evidence type="ECO:0000313" key="3">
    <source>
        <dbReference type="Proteomes" id="UP000435649"/>
    </source>
</evidence>
<dbReference type="NCBIfam" id="TIGR03736">
    <property type="entry name" value="PRTRC_ThiF"/>
    <property type="match status" value="1"/>
</dbReference>
<dbReference type="InterPro" id="IPR022500">
    <property type="entry name" value="PRTRC_ThiF"/>
</dbReference>
<dbReference type="SUPFAM" id="SSF69572">
    <property type="entry name" value="Activating enzymes of the ubiquitin-like proteins"/>
    <property type="match status" value="1"/>
</dbReference>
<reference evidence="2 3" key="1">
    <citation type="submission" date="2019-08" db="EMBL/GenBank/DDBJ databases">
        <title>In-depth cultivation of the pig gut microbiome towards novel bacterial diversity and tailored functional studies.</title>
        <authorList>
            <person name="Wylensek D."/>
            <person name="Hitch T.C.A."/>
            <person name="Clavel T."/>
        </authorList>
    </citation>
    <scope>NUCLEOTIDE SEQUENCE [LARGE SCALE GENOMIC DNA]</scope>
    <source>
        <strain evidence="2 3">BBE-744-WT-12</strain>
    </source>
</reference>
<comment type="caution">
    <text evidence="2">The sequence shown here is derived from an EMBL/GenBank/DDBJ whole genome shotgun (WGS) entry which is preliminary data.</text>
</comment>
<dbReference type="EMBL" id="VUNS01000024">
    <property type="protein sequence ID" value="MST98827.1"/>
    <property type="molecule type" value="Genomic_DNA"/>
</dbReference>
<gene>
    <name evidence="2" type="ORF">FYJ85_17465</name>
</gene>
<dbReference type="Gene3D" id="3.40.50.720">
    <property type="entry name" value="NAD(P)-binding Rossmann-like Domain"/>
    <property type="match status" value="1"/>
</dbReference>
<dbReference type="AlphaFoldDB" id="A0A844G4X5"/>
<dbReference type="Proteomes" id="UP000435649">
    <property type="component" value="Unassembled WGS sequence"/>
</dbReference>
<evidence type="ECO:0000259" key="1">
    <source>
        <dbReference type="Pfam" id="PF00899"/>
    </source>
</evidence>
<proteinExistence type="predicted"/>
<organism evidence="2 3">
    <name type="scientific">Victivallis lenta</name>
    <dbReference type="NCBI Taxonomy" id="2606640"/>
    <lineage>
        <taxon>Bacteria</taxon>
        <taxon>Pseudomonadati</taxon>
        <taxon>Lentisphaerota</taxon>
        <taxon>Lentisphaeria</taxon>
        <taxon>Victivallales</taxon>
        <taxon>Victivallaceae</taxon>
        <taxon>Victivallis</taxon>
    </lineage>
</organism>
<sequence length="254" mass="28804">MKHHTPPEFHEQTVFVELIGAGATGSKILAGLVQLHHAMLELGHPRGLHVRCWDFDMVSHSNLGRQLFTESDLGCNKAVSLISRYNYHYSLEWTAEPQRFTAIPMGYPGSAILISAVDSRKSRSEINQHLHKYPKPYLIDCGCGRDYAQCAIGNGSPELPYPWQLYPDWIDPAKDGKLRSSCSMEDALNRQGLFTNQWIATAVLEFIWQLFRFGGLDYSELYINLQTGRMTSRPIMIPPRKKVAGNRKKRKAVS</sequence>
<keyword evidence="3" id="KW-1185">Reference proteome</keyword>
<protein>
    <submittedName>
        <fullName evidence="2">PRTRC system ThiF family protein</fullName>
    </submittedName>
</protein>
<dbReference type="InterPro" id="IPR035985">
    <property type="entry name" value="Ubiquitin-activating_enz"/>
</dbReference>
<accession>A0A844G4X5</accession>
<dbReference type="InterPro" id="IPR000594">
    <property type="entry name" value="ThiF_NAD_FAD-bd"/>
</dbReference>
<evidence type="ECO:0000313" key="2">
    <source>
        <dbReference type="EMBL" id="MST98827.1"/>
    </source>
</evidence>
<dbReference type="GO" id="GO:0008641">
    <property type="term" value="F:ubiquitin-like modifier activating enzyme activity"/>
    <property type="evidence" value="ECO:0007669"/>
    <property type="project" value="InterPro"/>
</dbReference>
<feature type="domain" description="THIF-type NAD/FAD binding fold" evidence="1">
    <location>
        <begin position="16"/>
        <end position="138"/>
    </location>
</feature>
<dbReference type="RefSeq" id="WP_154419830.1">
    <property type="nucleotide sequence ID" value="NZ_VUNS01000024.1"/>
</dbReference>
<dbReference type="Pfam" id="PF00899">
    <property type="entry name" value="ThiF"/>
    <property type="match status" value="1"/>
</dbReference>
<name>A0A844G4X5_9BACT</name>